<dbReference type="Pfam" id="PF05380">
    <property type="entry name" value="Peptidase_A17"/>
    <property type="match status" value="1"/>
</dbReference>
<dbReference type="GO" id="GO:0003676">
    <property type="term" value="F:nucleic acid binding"/>
    <property type="evidence" value="ECO:0007669"/>
    <property type="project" value="InterPro"/>
</dbReference>
<name>A0A8S1B6J9_ARCPL</name>
<dbReference type="InterPro" id="IPR001584">
    <property type="entry name" value="Integrase_cat-core"/>
</dbReference>
<dbReference type="Pfam" id="PF18701">
    <property type="entry name" value="DUF5641"/>
    <property type="match status" value="1"/>
</dbReference>
<dbReference type="SUPFAM" id="SSF53098">
    <property type="entry name" value="Ribonuclease H-like"/>
    <property type="match status" value="1"/>
</dbReference>
<comment type="caution">
    <text evidence="2">The sequence shown here is derived from an EMBL/GenBank/DDBJ whole genome shotgun (WGS) entry which is preliminary data.</text>
</comment>
<dbReference type="EMBL" id="CADEBD010000405">
    <property type="protein sequence ID" value="CAB3254157.1"/>
    <property type="molecule type" value="Genomic_DNA"/>
</dbReference>
<gene>
    <name evidence="2" type="ORF">APLA_LOCUS14606</name>
</gene>
<accession>A0A8S1B6J9</accession>
<organism evidence="2 3">
    <name type="scientific">Arctia plantaginis</name>
    <name type="common">Wood tiger moth</name>
    <name type="synonym">Phalaena plantaginis</name>
    <dbReference type="NCBI Taxonomy" id="874455"/>
    <lineage>
        <taxon>Eukaryota</taxon>
        <taxon>Metazoa</taxon>
        <taxon>Ecdysozoa</taxon>
        <taxon>Arthropoda</taxon>
        <taxon>Hexapoda</taxon>
        <taxon>Insecta</taxon>
        <taxon>Pterygota</taxon>
        <taxon>Neoptera</taxon>
        <taxon>Endopterygota</taxon>
        <taxon>Lepidoptera</taxon>
        <taxon>Glossata</taxon>
        <taxon>Ditrysia</taxon>
        <taxon>Noctuoidea</taxon>
        <taxon>Erebidae</taxon>
        <taxon>Arctiinae</taxon>
        <taxon>Arctia</taxon>
    </lineage>
</organism>
<feature type="domain" description="Integrase catalytic" evidence="1">
    <location>
        <begin position="354"/>
        <end position="540"/>
    </location>
</feature>
<dbReference type="GO" id="GO:0015074">
    <property type="term" value="P:DNA integration"/>
    <property type="evidence" value="ECO:0007669"/>
    <property type="project" value="InterPro"/>
</dbReference>
<dbReference type="InterPro" id="IPR041588">
    <property type="entry name" value="Integrase_H2C2"/>
</dbReference>
<proteinExistence type="predicted"/>
<dbReference type="Pfam" id="PF17921">
    <property type="entry name" value="Integrase_H2C2"/>
    <property type="match status" value="1"/>
</dbReference>
<dbReference type="Gene3D" id="3.30.420.10">
    <property type="entry name" value="Ribonuclease H-like superfamily/Ribonuclease H"/>
    <property type="match status" value="1"/>
</dbReference>
<evidence type="ECO:0000313" key="3">
    <source>
        <dbReference type="Proteomes" id="UP000494256"/>
    </source>
</evidence>
<protein>
    <recommendedName>
        <fullName evidence="1">Integrase catalytic domain-containing protein</fullName>
    </recommendedName>
</protein>
<dbReference type="InterPro" id="IPR040676">
    <property type="entry name" value="DUF5641"/>
</dbReference>
<dbReference type="InterPro" id="IPR012337">
    <property type="entry name" value="RNaseH-like_sf"/>
</dbReference>
<reference evidence="2 3" key="1">
    <citation type="submission" date="2020-04" db="EMBL/GenBank/DDBJ databases">
        <authorList>
            <person name="Wallbank WR R."/>
            <person name="Pardo Diaz C."/>
            <person name="Kozak K."/>
            <person name="Martin S."/>
            <person name="Jiggins C."/>
            <person name="Moest M."/>
            <person name="Warren A I."/>
            <person name="Byers J.R.P. K."/>
            <person name="Montejo-Kovacevich G."/>
            <person name="Yen C E."/>
        </authorList>
    </citation>
    <scope>NUCLEOTIDE SEQUENCE [LARGE SCALE GENOMIC DNA]</scope>
</reference>
<dbReference type="AlphaFoldDB" id="A0A8S1B6J9"/>
<dbReference type="PROSITE" id="PS50994">
    <property type="entry name" value="INTEGRASE"/>
    <property type="match status" value="1"/>
</dbReference>
<dbReference type="PANTHER" id="PTHR47331">
    <property type="entry name" value="PHD-TYPE DOMAIN-CONTAINING PROTEIN"/>
    <property type="match status" value="1"/>
</dbReference>
<dbReference type="Gene3D" id="1.10.340.70">
    <property type="match status" value="1"/>
</dbReference>
<evidence type="ECO:0000259" key="1">
    <source>
        <dbReference type="PROSITE" id="PS50994"/>
    </source>
</evidence>
<dbReference type="InterPro" id="IPR036397">
    <property type="entry name" value="RNaseH_sf"/>
</dbReference>
<dbReference type="Proteomes" id="UP000494256">
    <property type="component" value="Unassembled WGS sequence"/>
</dbReference>
<evidence type="ECO:0000313" key="2">
    <source>
        <dbReference type="EMBL" id="CAB3254157.1"/>
    </source>
</evidence>
<dbReference type="InterPro" id="IPR008042">
    <property type="entry name" value="Retrotrans_Pao"/>
</dbReference>
<sequence>MCAVAYWRWLDHKKQIRVCFVASKCRVTPLKLVTVPRLELQAAVMAARLANTLQSAHRIKTADRYFWCDFTTVLHWIRNTRFYKPYIAHRLGEIDELTQIKEWRYIPTSMNVADLATRENYDCPQLEGEWFNGPLFLHETEPSWPTSTIIPVVEDYNLEYINNIVPTDYLPVPDTKRFSSWISLLRSISVVLKFINKCRRKVIDECAGMKDAERLVIRYAQNESFCSAISAIKHGGYLEKSCKLHSLTPFLDEQGVLRVGGRVGAAADITFDMKHPVILDGRNKVVKLIVKHYHVLAGHSNQEMVVNNLKQNYWIIRLRPTVKEITTKCMLCKLRKVKPHVPLMGDLPTARVAHHQRPFTHCGVDLFGPMEVTVGRRRKKRYGVLFTCLTVRAIHVETVSTLSTDSLIMALRRMASRRGWPAHLYSDNGTNLRGADAELKKFTSELDEQSMQTAVSIHGTRWTFTPPASPHWGGAWERLIRSVTVTLKVILKERAPREEVLTTLLAEVEAIVNGRPLSHVSVDVNSEESLTPNHFLLGSSSVIPQLGNFDDSDLFLRRQWRIAQRLADMFWRRWVTEVLPEMIPRQKWTQDSERPLQFGDLVFIADPNAPRNIWPRGIIEEVFLVKTVECEWFKFERNWVVLRDLLLESLELI</sequence>
<dbReference type="PANTHER" id="PTHR47331:SF1">
    <property type="entry name" value="GAG-LIKE PROTEIN"/>
    <property type="match status" value="1"/>
</dbReference>
<dbReference type="OrthoDB" id="5860767at2759"/>